<sequence length="275" mass="30255">MRQLPKYQQGFTLVELVTVIVILGVLASSITSFLRFGTKSYTDAADREALISTARFVVERLNREVRHALPNSIRTIGSNNQCLEFVPIDKSAIYLDIPVAPEPASNSVDVVMLEDPLQATTQYVAVYALNSDDIYNTASGVIEAFSSVDNSGNKQTPSKINFANNILFNAESPTSRLYFIDSPISYCVESNAIFRYQGYGFGGYLSSGLPNANASATRVLMAEHIANYSSSGNILPFQTFPATLQRNGLAMTRLKFVRNLEEVVFNNEIQVPNVP</sequence>
<dbReference type="EMBL" id="CP020465">
    <property type="protein sequence ID" value="ASP46318.1"/>
    <property type="molecule type" value="Genomic_DNA"/>
</dbReference>
<dbReference type="Proteomes" id="UP000202259">
    <property type="component" value="Chromosome"/>
</dbReference>
<evidence type="ECO:0000313" key="2">
    <source>
        <dbReference type="EMBL" id="ASP46318.1"/>
    </source>
</evidence>
<dbReference type="InterPro" id="IPR012902">
    <property type="entry name" value="N_methyl_site"/>
</dbReference>
<dbReference type="OrthoDB" id="9788802at2"/>
<name>A0A222G310_9GAMM</name>
<evidence type="ECO:0008006" key="4">
    <source>
        <dbReference type="Google" id="ProtNLM"/>
    </source>
</evidence>
<dbReference type="Pfam" id="PF07963">
    <property type="entry name" value="N_methyl"/>
    <property type="match status" value="1"/>
</dbReference>
<gene>
    <name evidence="2" type="ORF">B5D82_00130</name>
</gene>
<dbReference type="RefSeq" id="WP_081148207.1">
    <property type="nucleotide sequence ID" value="NZ_CP020465.1"/>
</dbReference>
<feature type="transmembrane region" description="Helical" evidence="1">
    <location>
        <begin position="12"/>
        <end position="34"/>
    </location>
</feature>
<reference evidence="2 3" key="1">
    <citation type="submission" date="2017-08" db="EMBL/GenBank/DDBJ databases">
        <title>Complete genome of Colwellia sp. NB097-1, a psychrophile bacterium ioslated from Bering Sea.</title>
        <authorList>
            <person name="Chen X."/>
        </authorList>
    </citation>
    <scope>NUCLEOTIDE SEQUENCE [LARGE SCALE GENOMIC DNA]</scope>
    <source>
        <strain evidence="2 3">NB097-1</strain>
    </source>
</reference>
<dbReference type="InterPro" id="IPR045584">
    <property type="entry name" value="Pilin-like"/>
</dbReference>
<keyword evidence="1" id="KW-1133">Transmembrane helix</keyword>
<dbReference type="AlphaFoldDB" id="A0A222G310"/>
<keyword evidence="3" id="KW-1185">Reference proteome</keyword>
<keyword evidence="1" id="KW-0472">Membrane</keyword>
<dbReference type="PROSITE" id="PS00409">
    <property type="entry name" value="PROKAR_NTER_METHYL"/>
    <property type="match status" value="1"/>
</dbReference>
<organism evidence="2 3">
    <name type="scientific">Cognaticolwellia beringensis</name>
    <dbReference type="NCBI Taxonomy" id="1967665"/>
    <lineage>
        <taxon>Bacteria</taxon>
        <taxon>Pseudomonadati</taxon>
        <taxon>Pseudomonadota</taxon>
        <taxon>Gammaproteobacteria</taxon>
        <taxon>Alteromonadales</taxon>
        <taxon>Colwelliaceae</taxon>
        <taxon>Cognaticolwellia</taxon>
    </lineage>
</organism>
<dbReference type="KEGG" id="cber:B5D82_00130"/>
<proteinExistence type="predicted"/>
<dbReference type="NCBIfam" id="TIGR02532">
    <property type="entry name" value="IV_pilin_GFxxxE"/>
    <property type="match status" value="1"/>
</dbReference>
<protein>
    <recommendedName>
        <fullName evidence="4">MSHA biogenesis protein MshO</fullName>
    </recommendedName>
</protein>
<dbReference type="SUPFAM" id="SSF54523">
    <property type="entry name" value="Pili subunits"/>
    <property type="match status" value="1"/>
</dbReference>
<evidence type="ECO:0000256" key="1">
    <source>
        <dbReference type="SAM" id="Phobius"/>
    </source>
</evidence>
<evidence type="ECO:0000313" key="3">
    <source>
        <dbReference type="Proteomes" id="UP000202259"/>
    </source>
</evidence>
<keyword evidence="1" id="KW-0812">Transmembrane</keyword>
<dbReference type="Gene3D" id="3.30.700.10">
    <property type="entry name" value="Glycoprotein, Type 4 Pilin"/>
    <property type="match status" value="1"/>
</dbReference>
<accession>A0A222G310</accession>